<evidence type="ECO:0000313" key="2">
    <source>
        <dbReference type="EMBL" id="GFZ19498.1"/>
    </source>
</evidence>
<dbReference type="Gene3D" id="1.25.40.10">
    <property type="entry name" value="Tetratricopeptide repeat domain"/>
    <property type="match status" value="1"/>
</dbReference>
<gene>
    <name evidence="2" type="ORF">Acr_28g0002030</name>
</gene>
<accession>A0A7J0H8Z4</accession>
<dbReference type="Proteomes" id="UP000585474">
    <property type="component" value="Unassembled WGS sequence"/>
</dbReference>
<dbReference type="OrthoDB" id="185373at2759"/>
<dbReference type="EMBL" id="BJWL01000028">
    <property type="protein sequence ID" value="GFZ19498.1"/>
    <property type="molecule type" value="Genomic_DNA"/>
</dbReference>
<protein>
    <submittedName>
        <fullName evidence="2">Tetratricopeptide repeat (TPR)-like superfamily protein</fullName>
    </submittedName>
</protein>
<keyword evidence="1" id="KW-0812">Transmembrane</keyword>
<evidence type="ECO:0000313" key="3">
    <source>
        <dbReference type="Proteomes" id="UP000585474"/>
    </source>
</evidence>
<comment type="caution">
    <text evidence="2">The sequence shown here is derived from an EMBL/GenBank/DDBJ whole genome shotgun (WGS) entry which is preliminary data.</text>
</comment>
<dbReference type="GO" id="GO:0009451">
    <property type="term" value="P:RNA modification"/>
    <property type="evidence" value="ECO:0007669"/>
    <property type="project" value="InterPro"/>
</dbReference>
<keyword evidence="3" id="KW-1185">Reference proteome</keyword>
<dbReference type="InterPro" id="IPR046960">
    <property type="entry name" value="PPR_At4g14850-like_plant"/>
</dbReference>
<organism evidence="2 3">
    <name type="scientific">Actinidia rufa</name>
    <dbReference type="NCBI Taxonomy" id="165716"/>
    <lineage>
        <taxon>Eukaryota</taxon>
        <taxon>Viridiplantae</taxon>
        <taxon>Streptophyta</taxon>
        <taxon>Embryophyta</taxon>
        <taxon>Tracheophyta</taxon>
        <taxon>Spermatophyta</taxon>
        <taxon>Magnoliopsida</taxon>
        <taxon>eudicotyledons</taxon>
        <taxon>Gunneridae</taxon>
        <taxon>Pentapetalae</taxon>
        <taxon>asterids</taxon>
        <taxon>Ericales</taxon>
        <taxon>Actinidiaceae</taxon>
        <taxon>Actinidia</taxon>
    </lineage>
</organism>
<dbReference type="PANTHER" id="PTHR47926">
    <property type="entry name" value="PENTATRICOPEPTIDE REPEAT-CONTAINING PROTEIN"/>
    <property type="match status" value="1"/>
</dbReference>
<keyword evidence="1" id="KW-0472">Membrane</keyword>
<name>A0A7J0H8Z4_9ERIC</name>
<evidence type="ECO:0000256" key="1">
    <source>
        <dbReference type="SAM" id="Phobius"/>
    </source>
</evidence>
<reference evidence="2 3" key="1">
    <citation type="submission" date="2019-07" db="EMBL/GenBank/DDBJ databases">
        <title>De Novo Assembly of kiwifruit Actinidia rufa.</title>
        <authorList>
            <person name="Sugita-Konishi S."/>
            <person name="Sato K."/>
            <person name="Mori E."/>
            <person name="Abe Y."/>
            <person name="Kisaki G."/>
            <person name="Hamano K."/>
            <person name="Suezawa K."/>
            <person name="Otani M."/>
            <person name="Fukuda T."/>
            <person name="Manabe T."/>
            <person name="Gomi K."/>
            <person name="Tabuchi M."/>
            <person name="Akimitsu K."/>
            <person name="Kataoka I."/>
        </authorList>
    </citation>
    <scope>NUCLEOTIDE SEQUENCE [LARGE SCALE GENOMIC DNA]</scope>
    <source>
        <strain evidence="3">cv. Fuchu</strain>
    </source>
</reference>
<proteinExistence type="predicted"/>
<feature type="transmembrane region" description="Helical" evidence="1">
    <location>
        <begin position="37"/>
        <end position="55"/>
    </location>
</feature>
<dbReference type="InterPro" id="IPR011990">
    <property type="entry name" value="TPR-like_helical_dom_sf"/>
</dbReference>
<keyword evidence="1" id="KW-1133">Transmembrane helix</keyword>
<dbReference type="AlphaFoldDB" id="A0A7J0H8Z4"/>
<dbReference type="PANTHER" id="PTHR47926:SF507">
    <property type="entry name" value="DYW DOMAIN-CONTAINING PROTEIN"/>
    <property type="match status" value="1"/>
</dbReference>
<sequence>MIRGYAESENPSPTIDLPDEALTLYRKMSLDGVEPDGFTMVSLLTICAELGALALGRRTHVYMVKVGLSENTHAANALLDLYANCQVWKH</sequence>
<dbReference type="GO" id="GO:0003723">
    <property type="term" value="F:RNA binding"/>
    <property type="evidence" value="ECO:0007669"/>
    <property type="project" value="InterPro"/>
</dbReference>